<dbReference type="Proteomes" id="UP000199170">
    <property type="component" value="Unassembled WGS sequence"/>
</dbReference>
<dbReference type="STRING" id="660517.SAMN04487946_105161"/>
<dbReference type="EMBL" id="FNPB01000005">
    <property type="protein sequence ID" value="SDY02478.1"/>
    <property type="molecule type" value="Genomic_DNA"/>
</dbReference>
<protein>
    <submittedName>
        <fullName evidence="1">Uncharacterized protein</fullName>
    </submittedName>
</protein>
<keyword evidence="2" id="KW-1185">Reference proteome</keyword>
<dbReference type="RefSeq" id="WP_089766981.1">
    <property type="nucleotide sequence ID" value="NZ_FNPB01000005.1"/>
</dbReference>
<evidence type="ECO:0000313" key="2">
    <source>
        <dbReference type="Proteomes" id="UP000199170"/>
    </source>
</evidence>
<dbReference type="AlphaFoldDB" id="A0A1H3GIL4"/>
<organism evidence="1 2">
    <name type="scientific">Halobellus clavatus</name>
    <dbReference type="NCBI Taxonomy" id="660517"/>
    <lineage>
        <taxon>Archaea</taxon>
        <taxon>Methanobacteriati</taxon>
        <taxon>Methanobacteriota</taxon>
        <taxon>Stenosarchaea group</taxon>
        <taxon>Halobacteria</taxon>
        <taxon>Halobacteriales</taxon>
        <taxon>Haloferacaceae</taxon>
        <taxon>Halobellus</taxon>
    </lineage>
</organism>
<evidence type="ECO:0000313" key="1">
    <source>
        <dbReference type="EMBL" id="SDY02478.1"/>
    </source>
</evidence>
<gene>
    <name evidence="1" type="ORF">SAMN04487946_105161</name>
</gene>
<sequence length="226" mass="24263">MRTYDVWAYLSSITLEDAGVTDIHPEHCTVSLTRDDVGRTHLIETTVSNDWISDDSRSSTATIDVRSSAIPALTDRNLSSANRAGGSNDFDGLDGGRGDVFGINVFSIDSTDTLGRSDSHAASVGSEVASGYVTSPTGVEERWTLPGHFRRGTRTVGRAMAFEDGPADDDLEKLDPSGCVTEDEEYILTKSTRGFDDGIDYVFNDVAALTETTHGSTVDLRQAANS</sequence>
<name>A0A1H3GIL4_9EURY</name>
<accession>A0A1H3GIL4</accession>
<reference evidence="2" key="1">
    <citation type="submission" date="2016-10" db="EMBL/GenBank/DDBJ databases">
        <authorList>
            <person name="Varghese N."/>
            <person name="Submissions S."/>
        </authorList>
    </citation>
    <scope>NUCLEOTIDE SEQUENCE [LARGE SCALE GENOMIC DNA]</scope>
    <source>
        <strain evidence="2">CGMCC 1.10118</strain>
    </source>
</reference>
<proteinExistence type="predicted"/>